<gene>
    <name evidence="1" type="ORF">HNR21_003901</name>
</gene>
<comment type="caution">
    <text evidence="1">The sequence shown here is derived from an EMBL/GenBank/DDBJ whole genome shotgun (WGS) entry which is preliminary data.</text>
</comment>
<proteinExistence type="predicted"/>
<protein>
    <submittedName>
        <fullName evidence="1">Uncharacterized protein</fullName>
    </submittedName>
</protein>
<reference evidence="1 2" key="1">
    <citation type="submission" date="2020-08" db="EMBL/GenBank/DDBJ databases">
        <title>Sequencing the genomes of 1000 actinobacteria strains.</title>
        <authorList>
            <person name="Klenk H.-P."/>
        </authorList>
    </citation>
    <scope>NUCLEOTIDE SEQUENCE [LARGE SCALE GENOMIC DNA]</scope>
    <source>
        <strain evidence="1 2">DSM 45823</strain>
    </source>
</reference>
<dbReference type="AlphaFoldDB" id="A0A7W3N007"/>
<sequence length="140" mass="15367">MLGGTGVISLSPSARSPVVGAPPHRLCRFRAPAAARKRRSRVRMCRPLWSSQRGMHPFKPATRRWGHRMMDGGIPIRAHRSPYMRKAAPGVSRSGLWTAGTPYPEASPGATSAHCITRRHMCCALAANRLFTSSPLRISQ</sequence>
<evidence type="ECO:0000313" key="1">
    <source>
        <dbReference type="EMBL" id="MBA9005019.1"/>
    </source>
</evidence>
<keyword evidence="2" id="KW-1185">Reference proteome</keyword>
<name>A0A7W3N007_9ACTN</name>
<dbReference type="Proteomes" id="UP000539313">
    <property type="component" value="Unassembled WGS sequence"/>
</dbReference>
<dbReference type="EMBL" id="JACJII010000001">
    <property type="protein sequence ID" value="MBA9005019.1"/>
    <property type="molecule type" value="Genomic_DNA"/>
</dbReference>
<accession>A0A7W3N007</accession>
<organism evidence="1 2">
    <name type="scientific">Thermomonospora cellulosilytica</name>
    <dbReference type="NCBI Taxonomy" id="1411118"/>
    <lineage>
        <taxon>Bacteria</taxon>
        <taxon>Bacillati</taxon>
        <taxon>Actinomycetota</taxon>
        <taxon>Actinomycetes</taxon>
        <taxon>Streptosporangiales</taxon>
        <taxon>Thermomonosporaceae</taxon>
        <taxon>Thermomonospora</taxon>
    </lineage>
</organism>
<evidence type="ECO:0000313" key="2">
    <source>
        <dbReference type="Proteomes" id="UP000539313"/>
    </source>
</evidence>